<evidence type="ECO:0000313" key="1">
    <source>
        <dbReference type="EMBL" id="QZE14879.1"/>
    </source>
</evidence>
<reference evidence="1" key="1">
    <citation type="submission" date="2021-08" db="EMBL/GenBank/DDBJ databases">
        <title>Novel anaerobic bacterium isolated from sea squirt in East Sea, Republic of Korea.</title>
        <authorList>
            <person name="Nguyen T.H."/>
            <person name="Li Z."/>
            <person name="Lee Y.-J."/>
            <person name="Ko J."/>
            <person name="Kim S.-G."/>
        </authorList>
    </citation>
    <scope>NUCLEOTIDE SEQUENCE</scope>
    <source>
        <strain evidence="1">KCTC 25031</strain>
    </source>
</reference>
<dbReference type="Proteomes" id="UP000826212">
    <property type="component" value="Chromosome"/>
</dbReference>
<gene>
    <name evidence="1" type="ORF">K4L44_03185</name>
</gene>
<organism evidence="1 2">
    <name type="scientific">Halosquirtibacter laminarini</name>
    <dbReference type="NCBI Taxonomy" id="3374600"/>
    <lineage>
        <taxon>Bacteria</taxon>
        <taxon>Pseudomonadati</taxon>
        <taxon>Bacteroidota</taxon>
        <taxon>Bacteroidia</taxon>
        <taxon>Marinilabiliales</taxon>
        <taxon>Prolixibacteraceae</taxon>
        <taxon>Halosquirtibacter</taxon>
    </lineage>
</organism>
<proteinExistence type="predicted"/>
<dbReference type="EMBL" id="CP081303">
    <property type="protein sequence ID" value="QZE14879.1"/>
    <property type="molecule type" value="Genomic_DNA"/>
</dbReference>
<evidence type="ECO:0000313" key="2">
    <source>
        <dbReference type="Proteomes" id="UP000826212"/>
    </source>
</evidence>
<accession>A0AC61NGU8</accession>
<keyword evidence="2" id="KW-1185">Reference proteome</keyword>
<protein>
    <submittedName>
        <fullName evidence="1">DUF2750 domain-containing protein</fullName>
    </submittedName>
</protein>
<name>A0AC61NGU8_9BACT</name>
<sequence>METKKEILLKLNSFLNEVSNTGEVWALENKVGFATTQSTIYADQDGKPIFKLCFWDSEEKVKQIQSEEWKEYDATSFPLGEFLEQWCVGIANEGYHIEINLDNNYVGYEIHPLELAMIIIEKLQETNASVPLQHYVSLQDFYEQIKHTIQ</sequence>